<feature type="domain" description="MD-2-related lipid-recognition" evidence="2">
    <location>
        <begin position="27"/>
        <end position="137"/>
    </location>
</feature>
<evidence type="ECO:0000256" key="1">
    <source>
        <dbReference type="SAM" id="SignalP"/>
    </source>
</evidence>
<proteinExistence type="predicted"/>
<organism evidence="3 4">
    <name type="scientific">Gigaspora rosea</name>
    <dbReference type="NCBI Taxonomy" id="44941"/>
    <lineage>
        <taxon>Eukaryota</taxon>
        <taxon>Fungi</taxon>
        <taxon>Fungi incertae sedis</taxon>
        <taxon>Mucoromycota</taxon>
        <taxon>Glomeromycotina</taxon>
        <taxon>Glomeromycetes</taxon>
        <taxon>Diversisporales</taxon>
        <taxon>Gigasporaceae</taxon>
        <taxon>Gigaspora</taxon>
    </lineage>
</organism>
<feature type="signal peptide" evidence="1">
    <location>
        <begin position="1"/>
        <end position="20"/>
    </location>
</feature>
<protein>
    <recommendedName>
        <fullName evidence="2">MD-2-related lipid-recognition domain-containing protein</fullName>
    </recommendedName>
</protein>
<name>A0A397W9M9_9GLOM</name>
<sequence length="141" mass="15198">MKQHFISTFILLIALSVAIAAPLKRSTKFEKCTRFNNVPNLLNVKITPDPLIPNQPFTVSTSGTVNTAVTAGNVEVSVDGLSAEYSDFDDADFEAEANTTFKVKKQPLNPLPNNITFAVSVVATDDDGNTIGCANKTFAFK</sequence>
<evidence type="ECO:0000313" key="4">
    <source>
        <dbReference type="Proteomes" id="UP000266673"/>
    </source>
</evidence>
<dbReference type="Pfam" id="PF02221">
    <property type="entry name" value="E1_DerP2_DerF2"/>
    <property type="match status" value="1"/>
</dbReference>
<dbReference type="Proteomes" id="UP000266673">
    <property type="component" value="Unassembled WGS sequence"/>
</dbReference>
<dbReference type="OrthoDB" id="2315521at2759"/>
<reference evidence="3 4" key="1">
    <citation type="submission" date="2018-06" db="EMBL/GenBank/DDBJ databases">
        <title>Comparative genomics reveals the genomic features of Rhizophagus irregularis, R. cerebriforme, R. diaphanum and Gigaspora rosea, and their symbiotic lifestyle signature.</title>
        <authorList>
            <person name="Morin E."/>
            <person name="San Clemente H."/>
            <person name="Chen E.C.H."/>
            <person name="De La Providencia I."/>
            <person name="Hainaut M."/>
            <person name="Kuo A."/>
            <person name="Kohler A."/>
            <person name="Murat C."/>
            <person name="Tang N."/>
            <person name="Roy S."/>
            <person name="Loubradou J."/>
            <person name="Henrissat B."/>
            <person name="Grigoriev I.V."/>
            <person name="Corradi N."/>
            <person name="Roux C."/>
            <person name="Martin F.M."/>
        </authorList>
    </citation>
    <scope>NUCLEOTIDE SEQUENCE [LARGE SCALE GENOMIC DNA]</scope>
    <source>
        <strain evidence="3 4">DAOM 194757</strain>
    </source>
</reference>
<gene>
    <name evidence="3" type="ORF">C2G38_2155978</name>
</gene>
<keyword evidence="4" id="KW-1185">Reference proteome</keyword>
<evidence type="ECO:0000259" key="2">
    <source>
        <dbReference type="Pfam" id="PF02221"/>
    </source>
</evidence>
<accession>A0A397W9M9</accession>
<comment type="caution">
    <text evidence="3">The sequence shown here is derived from an EMBL/GenBank/DDBJ whole genome shotgun (WGS) entry which is preliminary data.</text>
</comment>
<dbReference type="EMBL" id="QKWP01000044">
    <property type="protein sequence ID" value="RIB29173.1"/>
    <property type="molecule type" value="Genomic_DNA"/>
</dbReference>
<dbReference type="InterPro" id="IPR003172">
    <property type="entry name" value="ML_dom"/>
</dbReference>
<feature type="chain" id="PRO_5017348336" description="MD-2-related lipid-recognition domain-containing protein" evidence="1">
    <location>
        <begin position="21"/>
        <end position="141"/>
    </location>
</feature>
<keyword evidence="1" id="KW-0732">Signal</keyword>
<evidence type="ECO:0000313" key="3">
    <source>
        <dbReference type="EMBL" id="RIB29173.1"/>
    </source>
</evidence>
<dbReference type="AlphaFoldDB" id="A0A397W9M9"/>